<organism evidence="2 3">
    <name type="scientific">Calothrix parasitica NIES-267</name>
    <dbReference type="NCBI Taxonomy" id="1973488"/>
    <lineage>
        <taxon>Bacteria</taxon>
        <taxon>Bacillati</taxon>
        <taxon>Cyanobacteriota</taxon>
        <taxon>Cyanophyceae</taxon>
        <taxon>Nostocales</taxon>
        <taxon>Calotrichaceae</taxon>
        <taxon>Calothrix</taxon>
    </lineage>
</organism>
<dbReference type="SMART" id="SM00912">
    <property type="entry name" value="Haemagg_act"/>
    <property type="match status" value="1"/>
</dbReference>
<evidence type="ECO:0000259" key="1">
    <source>
        <dbReference type="SMART" id="SM00912"/>
    </source>
</evidence>
<keyword evidence="3" id="KW-1185">Reference proteome</keyword>
<dbReference type="SUPFAM" id="SSF51126">
    <property type="entry name" value="Pectin lyase-like"/>
    <property type="match status" value="3"/>
</dbReference>
<accession>A0A1Z4LHV2</accession>
<dbReference type="InterPro" id="IPR011050">
    <property type="entry name" value="Pectin_lyase_fold/virulence"/>
</dbReference>
<sequence>MVRYTVAITHPTFASEKSQTYLFSTHRWEPYINHALPFLYMFFSFVEKYFKISSCLGIIAISLLKTPAYAQQIIEDGTLPTRVKTIDNLNFTIDSINNKNRVGNNLFHSFKEFSIPIGGSAIFNNSTDVVNIINRVTGGNISNIDGLIKANGNANLFLINPNGIVFGKDAQLDIGGSFFGSTAQSIKFGDDIEFSAIDTTTEPLLSINVPLGLQMGSNSGAIEVQGDGYTTTPRNTDNSIDFFAPFIVTSVNGLRVKEGNTLALVGSEISLNGGIVAADSGKVELGALNKGLVNINSTTQGWNLDYKDNTQSFGDINLSSKALADASGTGRGSIQLQGRNISIKDGSRVFIQSQGNTAGEQIEVNGTQSIKIIGSRLNENLDSSLFTETVGIGNAADIVISTPNFLLSQGADIYTQTFSSARGGNINIYASQTLQINQLSHNNSTQKFSSNDNPSFVIANSFGTGDGGNIFVSTEKLTIIDDGGINSTTVGIGLGGDVNINAQSIKIMGFDFDNFTPSFLGANTYGIGDAGSLTINTQSLVIQDGGRVDSSTLASGNSGSITINARDFIEVTGTVSGSINPSLIISSANIVDESLQQFLGVPAIPSGNSGNVTINTPVLKVSNGAEVTVRNDGTGKGGILNINANSILTNSKGKITASTQSGEGGNINLQVEDGLILRNQSLVSAESMGAGNGGNININSPLILGIENSDIISNAVQGNGGNININTSGLFGLQFRDELSTKNDITASSQFGVNGTVEINNPAIDPSSSLTQLPIDVISSQQIANGCGVGQGNSFTVVGKGGLPKNPTDVITHLNLWNDLRDLNVNNIDKRRSIQVKSDYLKPIVEATGWVIDKQGNVEFIAQSVNVNVLDGSHKVSNCKGKGESI</sequence>
<reference evidence="2 3" key="1">
    <citation type="submission" date="2017-06" db="EMBL/GenBank/DDBJ databases">
        <title>Genome sequencing of cyanobaciteial culture collection at National Institute for Environmental Studies (NIES).</title>
        <authorList>
            <person name="Hirose Y."/>
            <person name="Shimura Y."/>
            <person name="Fujisawa T."/>
            <person name="Nakamura Y."/>
            <person name="Kawachi M."/>
        </authorList>
    </citation>
    <scope>NUCLEOTIDE SEQUENCE [LARGE SCALE GENOMIC DNA]</scope>
    <source>
        <strain evidence="2 3">NIES-267</strain>
    </source>
</reference>
<name>A0A1Z4LHV2_9CYAN</name>
<dbReference type="NCBIfam" id="TIGR01901">
    <property type="entry name" value="adhes_NPXG"/>
    <property type="match status" value="1"/>
</dbReference>
<dbReference type="Gene3D" id="2.160.20.10">
    <property type="entry name" value="Single-stranded right-handed beta-helix, Pectin lyase-like"/>
    <property type="match status" value="2"/>
</dbReference>
<dbReference type="AlphaFoldDB" id="A0A1Z4LHV2"/>
<dbReference type="EMBL" id="AP018227">
    <property type="protein sequence ID" value="BAY80825.1"/>
    <property type="molecule type" value="Genomic_DNA"/>
</dbReference>
<dbReference type="Pfam" id="PF05860">
    <property type="entry name" value="TPS"/>
    <property type="match status" value="1"/>
</dbReference>
<gene>
    <name evidence="2" type="ORF">NIES267_02900</name>
</gene>
<evidence type="ECO:0000313" key="2">
    <source>
        <dbReference type="EMBL" id="BAY80825.1"/>
    </source>
</evidence>
<dbReference type="InterPro" id="IPR012334">
    <property type="entry name" value="Pectin_lyas_fold"/>
</dbReference>
<proteinExistence type="predicted"/>
<dbReference type="InterPro" id="IPR008638">
    <property type="entry name" value="FhaB/CdiA-like_TPS"/>
</dbReference>
<protein>
    <submittedName>
        <fullName evidence="2">Filamentous hemagglutinin family outer membrane protein</fullName>
    </submittedName>
</protein>
<feature type="domain" description="Filamentous haemagglutinin FhaB/tRNA nuclease CdiA-like TPS" evidence="1">
    <location>
        <begin position="76"/>
        <end position="189"/>
    </location>
</feature>
<evidence type="ECO:0000313" key="3">
    <source>
        <dbReference type="Proteomes" id="UP000218418"/>
    </source>
</evidence>
<dbReference type="Proteomes" id="UP000218418">
    <property type="component" value="Chromosome"/>
</dbReference>